<keyword evidence="4" id="KW-1185">Reference proteome</keyword>
<dbReference type="EMBL" id="ML769390">
    <property type="protein sequence ID" value="KAE9408650.1"/>
    <property type="molecule type" value="Genomic_DNA"/>
</dbReference>
<evidence type="ECO:0000259" key="2">
    <source>
        <dbReference type="Pfam" id="PF00462"/>
    </source>
</evidence>
<dbReference type="CDD" id="cd03419">
    <property type="entry name" value="GRX_GRXh_1_2_like"/>
    <property type="match status" value="1"/>
</dbReference>
<evidence type="ECO:0000313" key="4">
    <source>
        <dbReference type="Proteomes" id="UP000799118"/>
    </source>
</evidence>
<keyword evidence="1" id="KW-1133">Transmembrane helix</keyword>
<feature type="domain" description="Glutaredoxin" evidence="2">
    <location>
        <begin position="124"/>
        <end position="187"/>
    </location>
</feature>
<gene>
    <name evidence="3" type="ORF">BT96DRAFT_849302</name>
</gene>
<dbReference type="SUPFAM" id="SSF52833">
    <property type="entry name" value="Thioredoxin-like"/>
    <property type="match status" value="1"/>
</dbReference>
<dbReference type="GO" id="GO:0005801">
    <property type="term" value="C:cis-Golgi network"/>
    <property type="evidence" value="ECO:0007669"/>
    <property type="project" value="TreeGrafter"/>
</dbReference>
<dbReference type="PANTHER" id="PTHR45694:SF5">
    <property type="entry name" value="GLUTAREDOXIN 2"/>
    <property type="match status" value="1"/>
</dbReference>
<reference evidence="3" key="1">
    <citation type="journal article" date="2019" name="Environ. Microbiol.">
        <title>Fungal ecological strategies reflected in gene transcription - a case study of two litter decomposers.</title>
        <authorList>
            <person name="Barbi F."/>
            <person name="Kohler A."/>
            <person name="Barry K."/>
            <person name="Baskaran P."/>
            <person name="Daum C."/>
            <person name="Fauchery L."/>
            <person name="Ihrmark K."/>
            <person name="Kuo A."/>
            <person name="LaButti K."/>
            <person name="Lipzen A."/>
            <person name="Morin E."/>
            <person name="Grigoriev I.V."/>
            <person name="Henrissat B."/>
            <person name="Lindahl B."/>
            <person name="Martin F."/>
        </authorList>
    </citation>
    <scope>NUCLEOTIDE SEQUENCE</scope>
    <source>
        <strain evidence="3">JB14</strain>
    </source>
</reference>
<dbReference type="GO" id="GO:0000324">
    <property type="term" value="C:fungal-type vacuole"/>
    <property type="evidence" value="ECO:0007669"/>
    <property type="project" value="TreeGrafter"/>
</dbReference>
<dbReference type="InterPro" id="IPR036249">
    <property type="entry name" value="Thioredoxin-like_sf"/>
</dbReference>
<dbReference type="InterPro" id="IPR014025">
    <property type="entry name" value="Glutaredoxin_subgr"/>
</dbReference>
<evidence type="ECO:0000313" key="3">
    <source>
        <dbReference type="EMBL" id="KAE9408650.1"/>
    </source>
</evidence>
<dbReference type="OrthoDB" id="423313at2759"/>
<dbReference type="PROSITE" id="PS51354">
    <property type="entry name" value="GLUTAREDOXIN_2"/>
    <property type="match status" value="1"/>
</dbReference>
<dbReference type="GO" id="GO:0015038">
    <property type="term" value="F:glutathione disulfide oxidoreductase activity"/>
    <property type="evidence" value="ECO:0007669"/>
    <property type="project" value="TreeGrafter"/>
</dbReference>
<sequence>MGQLTGTPIRRRRFFLGFLAIVCIVGIYLFGFSEESHDGSTSSRAKIAKLVADKLTFSSTKKTPVDEIYGLIHLVTRDGEKSERVLTSGDLQLSEPMDVSVYAEKRGIQWEKEREKLNEVYPLVVFSKTYCPFSRKAKQLLETYQLSPPPKIIEVDLREDAPQLKAILTRLTRRSTFPNVLLRGKSIGGSDDVHALHSGNALRAMFEDAGIEVLGDYT</sequence>
<feature type="transmembrane region" description="Helical" evidence="1">
    <location>
        <begin position="14"/>
        <end position="32"/>
    </location>
</feature>
<protein>
    <submittedName>
        <fullName evidence="3">Thioredoxin-like protein</fullName>
    </submittedName>
</protein>
<dbReference type="PANTHER" id="PTHR45694">
    <property type="entry name" value="GLUTAREDOXIN 2"/>
    <property type="match status" value="1"/>
</dbReference>
<dbReference type="Gene3D" id="3.40.30.10">
    <property type="entry name" value="Glutaredoxin"/>
    <property type="match status" value="1"/>
</dbReference>
<dbReference type="Pfam" id="PF00462">
    <property type="entry name" value="Glutaredoxin"/>
    <property type="match status" value="1"/>
</dbReference>
<dbReference type="PRINTS" id="PR00160">
    <property type="entry name" value="GLUTAREDOXIN"/>
</dbReference>
<dbReference type="Proteomes" id="UP000799118">
    <property type="component" value="Unassembled WGS sequence"/>
</dbReference>
<dbReference type="AlphaFoldDB" id="A0A6A4IF80"/>
<dbReference type="GO" id="GO:0034599">
    <property type="term" value="P:cellular response to oxidative stress"/>
    <property type="evidence" value="ECO:0007669"/>
    <property type="project" value="TreeGrafter"/>
</dbReference>
<organism evidence="3 4">
    <name type="scientific">Gymnopus androsaceus JB14</name>
    <dbReference type="NCBI Taxonomy" id="1447944"/>
    <lineage>
        <taxon>Eukaryota</taxon>
        <taxon>Fungi</taxon>
        <taxon>Dikarya</taxon>
        <taxon>Basidiomycota</taxon>
        <taxon>Agaricomycotina</taxon>
        <taxon>Agaricomycetes</taxon>
        <taxon>Agaricomycetidae</taxon>
        <taxon>Agaricales</taxon>
        <taxon>Marasmiineae</taxon>
        <taxon>Omphalotaceae</taxon>
        <taxon>Gymnopus</taxon>
    </lineage>
</organism>
<dbReference type="InterPro" id="IPR002109">
    <property type="entry name" value="Glutaredoxin"/>
</dbReference>
<keyword evidence="1" id="KW-0812">Transmembrane</keyword>
<evidence type="ECO:0000256" key="1">
    <source>
        <dbReference type="SAM" id="Phobius"/>
    </source>
</evidence>
<accession>A0A6A4IF80</accession>
<dbReference type="GO" id="GO:0005796">
    <property type="term" value="C:Golgi lumen"/>
    <property type="evidence" value="ECO:0007669"/>
    <property type="project" value="TreeGrafter"/>
</dbReference>
<keyword evidence="1" id="KW-0472">Membrane</keyword>
<proteinExistence type="predicted"/>
<name>A0A6A4IF80_9AGAR</name>